<comment type="caution">
    <text evidence="2">The sequence shown here is derived from an EMBL/GenBank/DDBJ whole genome shotgun (WGS) entry which is preliminary data.</text>
</comment>
<dbReference type="OrthoDB" id="4153055at2759"/>
<keyword evidence="3" id="KW-1185">Reference proteome</keyword>
<evidence type="ECO:0000313" key="3">
    <source>
        <dbReference type="Proteomes" id="UP000019471"/>
    </source>
</evidence>
<name>W9XCA7_9EURO</name>
<dbReference type="HOGENOM" id="CLU_1354486_0_0_1"/>
<evidence type="ECO:0000256" key="1">
    <source>
        <dbReference type="SAM" id="Phobius"/>
    </source>
</evidence>
<feature type="transmembrane region" description="Helical" evidence="1">
    <location>
        <begin position="179"/>
        <end position="197"/>
    </location>
</feature>
<organism evidence="2 3">
    <name type="scientific">Cladophialophora psammophila CBS 110553</name>
    <dbReference type="NCBI Taxonomy" id="1182543"/>
    <lineage>
        <taxon>Eukaryota</taxon>
        <taxon>Fungi</taxon>
        <taxon>Dikarya</taxon>
        <taxon>Ascomycota</taxon>
        <taxon>Pezizomycotina</taxon>
        <taxon>Eurotiomycetes</taxon>
        <taxon>Chaetothyriomycetidae</taxon>
        <taxon>Chaetothyriales</taxon>
        <taxon>Herpotrichiellaceae</taxon>
        <taxon>Cladophialophora</taxon>
    </lineage>
</organism>
<gene>
    <name evidence="2" type="ORF">A1O5_02867</name>
</gene>
<keyword evidence="1" id="KW-0812">Transmembrane</keyword>
<sequence length="202" mass="22600">MLGFGNTALRNLGTGTILGNIPDNPPSAHAEQIQPTVVAFKNSLPRRLKEMDPDFYLISFQGHLALQIAELTVSAKRSKLPQHLVPPLAYLRALSHSIDQISQPAQHTTKVTQAKKCEQIQRFLDSLADESGRLLENEPDGQDKGWQQEDGLQHLVALYDSDLRKQLESLKPRVVEDQVIFGTIVLAFGVLILLIYFKHVLF</sequence>
<keyword evidence="1" id="KW-0472">Membrane</keyword>
<protein>
    <submittedName>
        <fullName evidence="2">Uncharacterized protein</fullName>
    </submittedName>
</protein>
<keyword evidence="1" id="KW-1133">Transmembrane helix</keyword>
<dbReference type="RefSeq" id="XP_007741671.1">
    <property type="nucleotide sequence ID" value="XM_007743481.1"/>
</dbReference>
<evidence type="ECO:0000313" key="2">
    <source>
        <dbReference type="EMBL" id="EXJ74571.1"/>
    </source>
</evidence>
<proteinExistence type="predicted"/>
<dbReference type="AlphaFoldDB" id="W9XCA7"/>
<dbReference type="EMBL" id="AMGX01000003">
    <property type="protein sequence ID" value="EXJ74571.1"/>
    <property type="molecule type" value="Genomic_DNA"/>
</dbReference>
<dbReference type="Proteomes" id="UP000019471">
    <property type="component" value="Unassembled WGS sequence"/>
</dbReference>
<dbReference type="GeneID" id="19187598"/>
<accession>W9XCA7</accession>
<reference evidence="2 3" key="1">
    <citation type="submission" date="2013-03" db="EMBL/GenBank/DDBJ databases">
        <title>The Genome Sequence of Cladophialophora psammophila CBS 110553.</title>
        <authorList>
            <consortium name="The Broad Institute Genomics Platform"/>
            <person name="Cuomo C."/>
            <person name="de Hoog S."/>
            <person name="Gorbushina A."/>
            <person name="Walker B."/>
            <person name="Young S.K."/>
            <person name="Zeng Q."/>
            <person name="Gargeya S."/>
            <person name="Fitzgerald M."/>
            <person name="Haas B."/>
            <person name="Abouelleil A."/>
            <person name="Allen A.W."/>
            <person name="Alvarado L."/>
            <person name="Arachchi H.M."/>
            <person name="Berlin A.M."/>
            <person name="Chapman S.B."/>
            <person name="Gainer-Dewar J."/>
            <person name="Goldberg J."/>
            <person name="Griggs A."/>
            <person name="Gujja S."/>
            <person name="Hansen M."/>
            <person name="Howarth C."/>
            <person name="Imamovic A."/>
            <person name="Ireland A."/>
            <person name="Larimer J."/>
            <person name="McCowan C."/>
            <person name="Murphy C."/>
            <person name="Pearson M."/>
            <person name="Poon T.W."/>
            <person name="Priest M."/>
            <person name="Roberts A."/>
            <person name="Saif S."/>
            <person name="Shea T."/>
            <person name="Sisk P."/>
            <person name="Sykes S."/>
            <person name="Wortman J."/>
            <person name="Nusbaum C."/>
            <person name="Birren B."/>
        </authorList>
    </citation>
    <scope>NUCLEOTIDE SEQUENCE [LARGE SCALE GENOMIC DNA]</scope>
    <source>
        <strain evidence="2 3">CBS 110553</strain>
    </source>
</reference>